<keyword evidence="2" id="KW-0378">Hydrolase</keyword>
<dbReference type="OrthoDB" id="5513277at2"/>
<dbReference type="Gene3D" id="3.40.50.1820">
    <property type="entry name" value="alpha/beta hydrolase"/>
    <property type="match status" value="1"/>
</dbReference>
<keyword evidence="3" id="KW-1185">Reference proteome</keyword>
<dbReference type="Pfam" id="PF12697">
    <property type="entry name" value="Abhydrolase_6"/>
    <property type="match status" value="1"/>
</dbReference>
<dbReference type="InterPro" id="IPR050266">
    <property type="entry name" value="AB_hydrolase_sf"/>
</dbReference>
<dbReference type="GO" id="GO:0016787">
    <property type="term" value="F:hydrolase activity"/>
    <property type="evidence" value="ECO:0007669"/>
    <property type="project" value="UniProtKB-KW"/>
</dbReference>
<dbReference type="SUPFAM" id="SSF53474">
    <property type="entry name" value="alpha/beta-Hydrolases"/>
    <property type="match status" value="1"/>
</dbReference>
<dbReference type="PANTHER" id="PTHR43798:SF33">
    <property type="entry name" value="HYDROLASE, PUTATIVE (AFU_ORTHOLOGUE AFUA_2G14860)-RELATED"/>
    <property type="match status" value="1"/>
</dbReference>
<dbReference type="InterPro" id="IPR029058">
    <property type="entry name" value="AB_hydrolase_fold"/>
</dbReference>
<dbReference type="GO" id="GO:0016020">
    <property type="term" value="C:membrane"/>
    <property type="evidence" value="ECO:0007669"/>
    <property type="project" value="TreeGrafter"/>
</dbReference>
<dbReference type="RefSeq" id="WP_137451397.1">
    <property type="nucleotide sequence ID" value="NZ_SZZH01000006.1"/>
</dbReference>
<organism evidence="2 3">
    <name type="scientific">Nakamurella flava</name>
    <dbReference type="NCBI Taxonomy" id="2576308"/>
    <lineage>
        <taxon>Bacteria</taxon>
        <taxon>Bacillati</taxon>
        <taxon>Actinomycetota</taxon>
        <taxon>Actinomycetes</taxon>
        <taxon>Nakamurellales</taxon>
        <taxon>Nakamurellaceae</taxon>
        <taxon>Nakamurella</taxon>
    </lineage>
</organism>
<protein>
    <submittedName>
        <fullName evidence="2">Alpha/beta hydrolase</fullName>
    </submittedName>
</protein>
<accession>A0A4U6QAP9</accession>
<evidence type="ECO:0000259" key="1">
    <source>
        <dbReference type="Pfam" id="PF12697"/>
    </source>
</evidence>
<dbReference type="EMBL" id="SZZH01000006">
    <property type="protein sequence ID" value="TKV57011.1"/>
    <property type="molecule type" value="Genomic_DNA"/>
</dbReference>
<dbReference type="PRINTS" id="PR00111">
    <property type="entry name" value="ABHYDROLASE"/>
</dbReference>
<dbReference type="PANTHER" id="PTHR43798">
    <property type="entry name" value="MONOACYLGLYCEROL LIPASE"/>
    <property type="match status" value="1"/>
</dbReference>
<evidence type="ECO:0000313" key="2">
    <source>
        <dbReference type="EMBL" id="TKV57011.1"/>
    </source>
</evidence>
<proteinExistence type="predicted"/>
<feature type="domain" description="AB hydrolase-1" evidence="1">
    <location>
        <begin position="59"/>
        <end position="286"/>
    </location>
</feature>
<dbReference type="InterPro" id="IPR000073">
    <property type="entry name" value="AB_hydrolase_1"/>
</dbReference>
<reference evidence="2 3" key="1">
    <citation type="submission" date="2019-05" db="EMBL/GenBank/DDBJ databases">
        <title>Nakamurella sp. N5BH11, whole genome shotgun sequence.</title>
        <authorList>
            <person name="Tuo L."/>
        </authorList>
    </citation>
    <scope>NUCLEOTIDE SEQUENCE [LARGE SCALE GENOMIC DNA]</scope>
    <source>
        <strain evidence="2 3">N5BH11</strain>
    </source>
</reference>
<dbReference type="Proteomes" id="UP000306985">
    <property type="component" value="Unassembled WGS sequence"/>
</dbReference>
<dbReference type="AlphaFoldDB" id="A0A4U6QAP9"/>
<gene>
    <name evidence="2" type="ORF">FDO65_19540</name>
</gene>
<evidence type="ECO:0000313" key="3">
    <source>
        <dbReference type="Proteomes" id="UP000306985"/>
    </source>
</evidence>
<sequence length="295" mass="31841">MANSEQAAREVFLRRYDEVMQSWPDAGGTPRHLDLTSEFGTTRVWAAGADPADESVPALVLLPAYQATSAEWIPLALALGATRRVFAVDIPGDAGRSVAGSRALDDITALVHWLDSVLDGLGLANTEIGGHSYGAWIALRYAVDSPDRVGRLILVDPTMVFLPLFPTYILRAAPAMSRPSPQRRLGVIHWENKRSGHELDESWLQLAELAGGAFPSVPSARTPIPKATMLQRLTMPVEVVVPGRSRVHVARTLARRARTRLPRGTVHTVKDAGHYNVPWVGAAEIAGAITDSATG</sequence>
<comment type="caution">
    <text evidence="2">The sequence shown here is derived from an EMBL/GenBank/DDBJ whole genome shotgun (WGS) entry which is preliminary data.</text>
</comment>
<name>A0A4U6QAP9_9ACTN</name>